<dbReference type="EMBL" id="NFZS01000004">
    <property type="protein sequence ID" value="RAO75202.1"/>
    <property type="molecule type" value="Genomic_DNA"/>
</dbReference>
<protein>
    <submittedName>
        <fullName evidence="1">Uncharacterized protein</fullName>
    </submittedName>
</protein>
<accession>A0A328P3D0</accession>
<dbReference type="AlphaFoldDB" id="A0A328P3D0"/>
<name>A0A328P3D0_9GAMM</name>
<comment type="caution">
    <text evidence="1">The sequence shown here is derived from an EMBL/GenBank/DDBJ whole genome shotgun (WGS) entry which is preliminary data.</text>
</comment>
<organism evidence="1 2">
    <name type="scientific">Dyella jiangningensis</name>
    <dbReference type="NCBI Taxonomy" id="1379159"/>
    <lineage>
        <taxon>Bacteria</taxon>
        <taxon>Pseudomonadati</taxon>
        <taxon>Pseudomonadota</taxon>
        <taxon>Gammaproteobacteria</taxon>
        <taxon>Lysobacterales</taxon>
        <taxon>Rhodanobacteraceae</taxon>
        <taxon>Dyella</taxon>
    </lineage>
</organism>
<dbReference type="RefSeq" id="WP_111983689.1">
    <property type="nucleotide sequence ID" value="NZ_NFZS01000004.1"/>
</dbReference>
<sequence length="74" mass="8226">MPSFSCDFRGAQVRILYESGVHGDAIWIATMTDGFCVQSIDGSTYVGDWPPSLVETAIEASVLRGLEWMRQVDR</sequence>
<keyword evidence="2" id="KW-1185">Reference proteome</keyword>
<reference evidence="1 2" key="1">
    <citation type="journal article" date="2018" name="Genet. Mol. Biol.">
        <title>The genome sequence of Dyella jiangningensis FCAV SCS01 from a lignocellulose-decomposing microbial consortium metagenome reveals potential for biotechnological applications.</title>
        <authorList>
            <person name="Desiderato J.G."/>
            <person name="Alvarenga D.O."/>
            <person name="Constancio M.T.L."/>
            <person name="Alves L.M.C."/>
            <person name="Varani A.M."/>
        </authorList>
    </citation>
    <scope>NUCLEOTIDE SEQUENCE [LARGE SCALE GENOMIC DNA]</scope>
    <source>
        <strain evidence="1 2">FCAV SCS01</strain>
    </source>
</reference>
<evidence type="ECO:0000313" key="1">
    <source>
        <dbReference type="EMBL" id="RAO75202.1"/>
    </source>
</evidence>
<dbReference type="OrthoDB" id="9848360at2"/>
<dbReference type="Proteomes" id="UP000248926">
    <property type="component" value="Unassembled WGS sequence"/>
</dbReference>
<proteinExistence type="predicted"/>
<evidence type="ECO:0000313" key="2">
    <source>
        <dbReference type="Proteomes" id="UP000248926"/>
    </source>
</evidence>
<gene>
    <name evidence="1" type="ORF">CA260_13965</name>
</gene>